<dbReference type="AlphaFoldDB" id="A0A2K3URZ7"/>
<dbReference type="Proteomes" id="UP000236379">
    <property type="component" value="Unassembled WGS sequence"/>
</dbReference>
<evidence type="ECO:0000256" key="1">
    <source>
        <dbReference type="SAM" id="SignalP"/>
    </source>
</evidence>
<comment type="caution">
    <text evidence="2">The sequence shown here is derived from an EMBL/GenBank/DDBJ whole genome shotgun (WGS) entry which is preliminary data.</text>
</comment>
<keyword evidence="3" id="KW-1185">Reference proteome</keyword>
<evidence type="ECO:0000313" key="3">
    <source>
        <dbReference type="Proteomes" id="UP000236379"/>
    </source>
</evidence>
<evidence type="ECO:0000313" key="2">
    <source>
        <dbReference type="EMBL" id="PNY79287.1"/>
    </source>
</evidence>
<gene>
    <name evidence="2" type="ORF">CVO96_19350</name>
</gene>
<feature type="signal peptide" evidence="1">
    <location>
        <begin position="1"/>
        <end position="21"/>
    </location>
</feature>
<reference evidence="2 3" key="1">
    <citation type="submission" date="2018-01" db="EMBL/GenBank/DDBJ databases">
        <title>Deinococcus koreensis sp. nov., a radiation-resistant bacterium isolated from river water.</title>
        <authorList>
            <person name="Choi A."/>
        </authorList>
    </citation>
    <scope>NUCLEOTIDE SEQUENCE [LARGE SCALE GENOMIC DNA]</scope>
    <source>
        <strain evidence="2 3">SJW1-2</strain>
    </source>
</reference>
<name>A0A2K3URZ7_9DEIO</name>
<sequence>MIKSLLSTLTALTLTAGAAFAAPSAVLPVTAMSDEGMAYTELYTESSWMALDVPGSALQGAQLSSLSLDVSGLPTGTTVTLDDVTALGEDVLLHVTVARASTEQFVNALATINVKSGDEIVATLSIPVIGAASAE</sequence>
<feature type="chain" id="PRO_5014434092" evidence="1">
    <location>
        <begin position="22"/>
        <end position="135"/>
    </location>
</feature>
<dbReference type="EMBL" id="PPPD01000004">
    <property type="protein sequence ID" value="PNY79287.1"/>
    <property type="molecule type" value="Genomic_DNA"/>
</dbReference>
<dbReference type="RefSeq" id="WP_103314114.1">
    <property type="nucleotide sequence ID" value="NZ_PPPD01000004.1"/>
</dbReference>
<proteinExistence type="predicted"/>
<accession>A0A2K3URZ7</accession>
<dbReference type="OrthoDB" id="72508at2"/>
<protein>
    <submittedName>
        <fullName evidence="2">Uncharacterized protein</fullName>
    </submittedName>
</protein>
<organism evidence="2 3">
    <name type="scientific">Deinococcus koreensis</name>
    <dbReference type="NCBI Taxonomy" id="2054903"/>
    <lineage>
        <taxon>Bacteria</taxon>
        <taxon>Thermotogati</taxon>
        <taxon>Deinococcota</taxon>
        <taxon>Deinococci</taxon>
        <taxon>Deinococcales</taxon>
        <taxon>Deinococcaceae</taxon>
        <taxon>Deinococcus</taxon>
    </lineage>
</organism>
<keyword evidence="1" id="KW-0732">Signal</keyword>